<dbReference type="OrthoDB" id="330852at2"/>
<reference evidence="2" key="1">
    <citation type="submission" date="2013-05" db="EMBL/GenBank/DDBJ databases">
        <authorList>
            <person name="Harkins D.M."/>
            <person name="Durkin A.S."/>
            <person name="Brinkac L.M."/>
            <person name="Haft D.H."/>
            <person name="Selengut J.D."/>
            <person name="Sanka R."/>
            <person name="DePew J."/>
            <person name="Purushe J."/>
            <person name="Hartskeerl R.A."/>
            <person name="Ahmed A."/>
            <person name="van der Linden H."/>
            <person name="Goris M.G.A."/>
            <person name="Vinetz J.M."/>
            <person name="Sutton G.G."/>
            <person name="Nierman W.C."/>
            <person name="Fouts D.E."/>
        </authorList>
    </citation>
    <scope>NUCLEOTIDE SEQUENCE [LARGE SCALE GENOMIC DNA]</scope>
    <source>
        <strain evidence="2">5399</strain>
    </source>
</reference>
<gene>
    <name evidence="2" type="ORF">LEP1GSC050_1366</name>
</gene>
<keyword evidence="3" id="KW-1185">Reference proteome</keyword>
<evidence type="ECO:0000256" key="1">
    <source>
        <dbReference type="SAM" id="MobiDB-lite"/>
    </source>
</evidence>
<dbReference type="EMBL" id="AHMO02000011">
    <property type="protein sequence ID" value="EQA43388.1"/>
    <property type="molecule type" value="Genomic_DNA"/>
</dbReference>
<dbReference type="Proteomes" id="UP000015454">
    <property type="component" value="Unassembled WGS sequence"/>
</dbReference>
<accession>T0GD94</accession>
<proteinExistence type="predicted"/>
<dbReference type="RefSeq" id="WP_010569796.1">
    <property type="nucleotide sequence ID" value="NZ_AHMO02000011.1"/>
</dbReference>
<dbReference type="AlphaFoldDB" id="T0GD94"/>
<comment type="caution">
    <text evidence="2">The sequence shown here is derived from an EMBL/GenBank/DDBJ whole genome shotgun (WGS) entry which is preliminary data.</text>
</comment>
<name>T0GD94_9LEPT</name>
<protein>
    <submittedName>
        <fullName evidence="2">Uncharacterized protein</fullName>
    </submittedName>
</protein>
<sequence>MNLEMMNIVNAGIGIIRAGQARIENTKMTIKKGFDDLAAKGAADKSESSVRLRDLTIKVVDSVKETNATIEKNWNEVRSKLSNSVNGFSPKEAEAPIKKGVAKPA</sequence>
<evidence type="ECO:0000313" key="3">
    <source>
        <dbReference type="Proteomes" id="UP000015454"/>
    </source>
</evidence>
<organism evidence="2 3">
    <name type="scientific">Leptospira broomii serovar Hurstbridge str. 5399</name>
    <dbReference type="NCBI Taxonomy" id="1049789"/>
    <lineage>
        <taxon>Bacteria</taxon>
        <taxon>Pseudomonadati</taxon>
        <taxon>Spirochaetota</taxon>
        <taxon>Spirochaetia</taxon>
        <taxon>Leptospirales</taxon>
        <taxon>Leptospiraceae</taxon>
        <taxon>Leptospira</taxon>
    </lineage>
</organism>
<feature type="region of interest" description="Disordered" evidence="1">
    <location>
        <begin position="82"/>
        <end position="105"/>
    </location>
</feature>
<dbReference type="NCBIfam" id="NF047773">
    <property type="entry name" value="phas_rel_Lepto"/>
    <property type="match status" value="1"/>
</dbReference>
<evidence type="ECO:0000313" key="2">
    <source>
        <dbReference type="EMBL" id="EQA43388.1"/>
    </source>
</evidence>